<evidence type="ECO:0000256" key="1">
    <source>
        <dbReference type="SAM" id="Phobius"/>
    </source>
</evidence>
<keyword evidence="1" id="KW-1133">Transmembrane helix</keyword>
<dbReference type="EMBL" id="JAUTWS010000009">
    <property type="protein sequence ID" value="MDO9708963.1"/>
    <property type="molecule type" value="Genomic_DNA"/>
</dbReference>
<dbReference type="NCBIfam" id="NF037982">
    <property type="entry name" value="Nramp_1"/>
    <property type="match status" value="1"/>
</dbReference>
<proteinExistence type="predicted"/>
<feature type="transmembrane region" description="Helical" evidence="1">
    <location>
        <begin position="114"/>
        <end position="139"/>
    </location>
</feature>
<comment type="caution">
    <text evidence="2">The sequence shown here is derived from an EMBL/GenBank/DDBJ whole genome shotgun (WGS) entry which is preliminary data.</text>
</comment>
<keyword evidence="1" id="KW-0812">Transmembrane</keyword>
<dbReference type="RefSeq" id="WP_305103829.1">
    <property type="nucleotide sequence ID" value="NZ_JAUTWS010000009.1"/>
</dbReference>
<dbReference type="Proteomes" id="UP001243009">
    <property type="component" value="Unassembled WGS sequence"/>
</dbReference>
<feature type="transmembrane region" description="Helical" evidence="1">
    <location>
        <begin position="352"/>
        <end position="377"/>
    </location>
</feature>
<evidence type="ECO:0000313" key="2">
    <source>
        <dbReference type="EMBL" id="MDO9708963.1"/>
    </source>
</evidence>
<accession>A0ABT9DYK5</accession>
<keyword evidence="1" id="KW-0472">Membrane</keyword>
<feature type="transmembrane region" description="Helical" evidence="1">
    <location>
        <begin position="431"/>
        <end position="453"/>
    </location>
</feature>
<feature type="transmembrane region" description="Helical" evidence="1">
    <location>
        <begin position="303"/>
        <end position="332"/>
    </location>
</feature>
<keyword evidence="3" id="KW-1185">Reference proteome</keyword>
<gene>
    <name evidence="2" type="ORF">Q7A36_11475</name>
</gene>
<sequence>MSGLTAQSGDLPVPDATAAAAEGRGLHRVPDPYPLTLAGMLAALGPQAINFGISIGGGEAYLLPNISARGTLHMHWLMLLSVVLETALVYECIKYSVCTGRSFFAATNELSPRGFWPWFWAVVAILTWAWPAWMGGAVIAAERFTGIGNPPIWGLPPHYIWAVLALALVLVVFYFSDKTYAFLEKFFLVIMVLNIALVLLITGIAAKPEHYWQVLEGYVGLTFLREGYPESLPKTDALALFNQPGGSLMWVSFWVIAAGFGMGRYAGQVTGVLKPPETITVEELHWDTSDPEERRKMQQWVKVGGYSLILWWALIGGLLMTYLYSVAGLAYLHDDFLRTGQVPSGVQVPLQMATIAQGVLGPTAGWLMLLAIMVTLYDAQFPFYDTYIGRTTCDAIAVTGRARRPYRVYYFTVVTIAVAAGLYLVTVAQPFVLWIGVAISALVYRSIGAWQILLLNNRRLPEGFGVSRLNTWLLWITVVTGFGGVALWAVFVLPGEIARRFG</sequence>
<feature type="transmembrane region" description="Helical" evidence="1">
    <location>
        <begin position="73"/>
        <end position="93"/>
    </location>
</feature>
<name>A0ABT9DYK5_9PROT</name>
<protein>
    <submittedName>
        <fullName evidence="2">Nramp family divalent metal transporter</fullName>
    </submittedName>
</protein>
<feature type="transmembrane region" description="Helical" evidence="1">
    <location>
        <begin position="187"/>
        <end position="206"/>
    </location>
</feature>
<organism evidence="2 3">
    <name type="scientific">Paracraurococcus lichenis</name>
    <dbReference type="NCBI Taxonomy" id="3064888"/>
    <lineage>
        <taxon>Bacteria</taxon>
        <taxon>Pseudomonadati</taxon>
        <taxon>Pseudomonadota</taxon>
        <taxon>Alphaproteobacteria</taxon>
        <taxon>Acetobacterales</taxon>
        <taxon>Roseomonadaceae</taxon>
        <taxon>Paracraurococcus</taxon>
    </lineage>
</organism>
<feature type="transmembrane region" description="Helical" evidence="1">
    <location>
        <begin position="408"/>
        <end position="425"/>
    </location>
</feature>
<evidence type="ECO:0000313" key="3">
    <source>
        <dbReference type="Proteomes" id="UP001243009"/>
    </source>
</evidence>
<feature type="transmembrane region" description="Helical" evidence="1">
    <location>
        <begin position="473"/>
        <end position="493"/>
    </location>
</feature>
<reference evidence="2 3" key="1">
    <citation type="submission" date="2023-08" db="EMBL/GenBank/DDBJ databases">
        <title>The draft genome sequence of Paracraurococcus sp. LOR1-02.</title>
        <authorList>
            <person name="Kingkaew E."/>
            <person name="Tanasupawat S."/>
        </authorList>
    </citation>
    <scope>NUCLEOTIDE SEQUENCE [LARGE SCALE GENOMIC DNA]</scope>
    <source>
        <strain evidence="2 3">LOR1-02</strain>
    </source>
</reference>
<feature type="transmembrane region" description="Helical" evidence="1">
    <location>
        <begin position="248"/>
        <end position="267"/>
    </location>
</feature>
<feature type="transmembrane region" description="Helical" evidence="1">
    <location>
        <begin position="159"/>
        <end position="175"/>
    </location>
</feature>